<dbReference type="InterPro" id="IPR002694">
    <property type="entry name" value="Znf_CHC2"/>
</dbReference>
<feature type="region of interest" description="Disordered" evidence="13">
    <location>
        <begin position="440"/>
        <end position="473"/>
    </location>
</feature>
<evidence type="ECO:0000256" key="3">
    <source>
        <dbReference type="ARBA" id="ARBA00022679"/>
    </source>
</evidence>
<comment type="catalytic activity">
    <reaction evidence="12">
        <text>ssDNA + n NTP = ssDNA/pppN(pN)n-1 hybrid + (n-1) diphosphate.</text>
        <dbReference type="EC" id="2.7.7.101"/>
    </reaction>
</comment>
<comment type="caution">
    <text evidence="15">The sequence shown here is derived from an EMBL/GenBank/DDBJ whole genome shotgun (WGS) entry which is preliminary data.</text>
</comment>
<dbReference type="Gene3D" id="3.90.580.10">
    <property type="entry name" value="Zinc finger, CHC2-type domain"/>
    <property type="match status" value="1"/>
</dbReference>
<dbReference type="CDD" id="cd03364">
    <property type="entry name" value="TOPRIM_DnaG_primases"/>
    <property type="match status" value="1"/>
</dbReference>
<evidence type="ECO:0000256" key="8">
    <source>
        <dbReference type="ARBA" id="ARBA00022833"/>
    </source>
</evidence>
<keyword evidence="2 12" id="KW-0639">Primosome</keyword>
<dbReference type="SUPFAM" id="SSF57783">
    <property type="entry name" value="Zinc beta-ribbon"/>
    <property type="match status" value="1"/>
</dbReference>
<dbReference type="InterPro" id="IPR006295">
    <property type="entry name" value="DNA_primase_DnaG"/>
</dbReference>
<accession>A0ABV8UNJ1</accession>
<evidence type="ECO:0000259" key="14">
    <source>
        <dbReference type="PROSITE" id="PS50880"/>
    </source>
</evidence>
<comment type="cofactor">
    <cofactor evidence="12">
        <name>Zn(2+)</name>
        <dbReference type="ChEBI" id="CHEBI:29105"/>
    </cofactor>
    <text evidence="12">Binds 1 zinc ion per monomer.</text>
</comment>
<dbReference type="Pfam" id="PF08275">
    <property type="entry name" value="DNAG_N"/>
    <property type="match status" value="1"/>
</dbReference>
<keyword evidence="6 12" id="KW-0479">Metal-binding</keyword>
<evidence type="ECO:0000256" key="9">
    <source>
        <dbReference type="ARBA" id="ARBA00022842"/>
    </source>
</evidence>
<evidence type="ECO:0000256" key="5">
    <source>
        <dbReference type="ARBA" id="ARBA00022705"/>
    </source>
</evidence>
<dbReference type="Pfam" id="PF01807">
    <property type="entry name" value="Zn_ribbon_DnaG"/>
    <property type="match status" value="1"/>
</dbReference>
<reference evidence="16" key="1">
    <citation type="journal article" date="2019" name="Int. J. Syst. Evol. Microbiol.">
        <title>The Global Catalogue of Microorganisms (GCM) 10K type strain sequencing project: providing services to taxonomists for standard genome sequencing and annotation.</title>
        <authorList>
            <consortium name="The Broad Institute Genomics Platform"/>
            <consortium name="The Broad Institute Genome Sequencing Center for Infectious Disease"/>
            <person name="Wu L."/>
            <person name="Ma J."/>
        </authorList>
    </citation>
    <scope>NUCLEOTIDE SEQUENCE [LARGE SCALE GENOMIC DNA]</scope>
    <source>
        <strain evidence="16">CECT 8472</strain>
    </source>
</reference>
<dbReference type="Pfam" id="PF13662">
    <property type="entry name" value="Toprim_4"/>
    <property type="match status" value="1"/>
</dbReference>
<evidence type="ECO:0000256" key="4">
    <source>
        <dbReference type="ARBA" id="ARBA00022695"/>
    </source>
</evidence>
<keyword evidence="10 12" id="KW-0238">DNA-binding</keyword>
<dbReference type="NCBIfam" id="TIGR01391">
    <property type="entry name" value="dnaG"/>
    <property type="match status" value="1"/>
</dbReference>
<proteinExistence type="inferred from homology"/>
<evidence type="ECO:0000256" key="10">
    <source>
        <dbReference type="ARBA" id="ARBA00023125"/>
    </source>
</evidence>
<dbReference type="EC" id="2.7.7.101" evidence="12"/>
<name>A0ABV8UNJ1_9PROT</name>
<evidence type="ECO:0000256" key="12">
    <source>
        <dbReference type="HAMAP-Rule" id="MF_00974"/>
    </source>
</evidence>
<dbReference type="SUPFAM" id="SSF56731">
    <property type="entry name" value="DNA primase core"/>
    <property type="match status" value="1"/>
</dbReference>
<dbReference type="InterPro" id="IPR036977">
    <property type="entry name" value="DNA_primase_Znf_CHC2"/>
</dbReference>
<evidence type="ECO:0000256" key="1">
    <source>
        <dbReference type="ARBA" id="ARBA00022478"/>
    </source>
</evidence>
<dbReference type="HAMAP" id="MF_00974">
    <property type="entry name" value="DNA_primase_DnaG"/>
    <property type="match status" value="1"/>
</dbReference>
<dbReference type="PROSITE" id="PS50880">
    <property type="entry name" value="TOPRIM"/>
    <property type="match status" value="1"/>
</dbReference>
<dbReference type="PANTHER" id="PTHR30313:SF2">
    <property type="entry name" value="DNA PRIMASE"/>
    <property type="match status" value="1"/>
</dbReference>
<dbReference type="RefSeq" id="WP_382422650.1">
    <property type="nucleotide sequence ID" value="NZ_JBHSCW010000006.1"/>
</dbReference>
<dbReference type="InterPro" id="IPR037068">
    <property type="entry name" value="DNA_primase_core_N_sf"/>
</dbReference>
<protein>
    <recommendedName>
        <fullName evidence="12">DNA primase</fullName>
        <ecNumber evidence="12">2.7.7.101</ecNumber>
    </recommendedName>
</protein>
<comment type="subunit">
    <text evidence="12">Monomer. Interacts with DnaB.</text>
</comment>
<keyword evidence="16" id="KW-1185">Reference proteome</keyword>
<keyword evidence="1 12" id="KW-0240">DNA-directed RNA polymerase</keyword>
<feature type="compositionally biased region" description="Basic and acidic residues" evidence="13">
    <location>
        <begin position="637"/>
        <end position="646"/>
    </location>
</feature>
<dbReference type="InterPro" id="IPR050219">
    <property type="entry name" value="DnaG_primase"/>
</dbReference>
<evidence type="ECO:0000313" key="16">
    <source>
        <dbReference type="Proteomes" id="UP001595799"/>
    </source>
</evidence>
<gene>
    <name evidence="12 15" type="primary">dnaG</name>
    <name evidence="15" type="ORF">ACFOW6_12200</name>
</gene>
<keyword evidence="3 12" id="KW-0808">Transferase</keyword>
<keyword evidence="9" id="KW-0460">Magnesium</keyword>
<dbReference type="InterPro" id="IPR030846">
    <property type="entry name" value="DnaG_bac"/>
</dbReference>
<dbReference type="SMART" id="SM00493">
    <property type="entry name" value="TOPRIM"/>
    <property type="match status" value="1"/>
</dbReference>
<keyword evidence="7 12" id="KW-0863">Zinc-finger</keyword>
<comment type="similarity">
    <text evidence="12">Belongs to the DnaG primase family.</text>
</comment>
<dbReference type="EMBL" id="JBHSCW010000006">
    <property type="protein sequence ID" value="MFC4352301.1"/>
    <property type="molecule type" value="Genomic_DNA"/>
</dbReference>
<evidence type="ECO:0000256" key="6">
    <source>
        <dbReference type="ARBA" id="ARBA00022723"/>
    </source>
</evidence>
<feature type="domain" description="Toprim" evidence="14">
    <location>
        <begin position="257"/>
        <end position="341"/>
    </location>
</feature>
<evidence type="ECO:0000256" key="7">
    <source>
        <dbReference type="ARBA" id="ARBA00022771"/>
    </source>
</evidence>
<keyword evidence="5 12" id="KW-0235">DNA replication</keyword>
<dbReference type="InterPro" id="IPR006171">
    <property type="entry name" value="TOPRIM_dom"/>
</dbReference>
<dbReference type="Proteomes" id="UP001595799">
    <property type="component" value="Unassembled WGS sequence"/>
</dbReference>
<organism evidence="15 16">
    <name type="scientific">Fodinicurvata halophila</name>
    <dbReference type="NCBI Taxonomy" id="1419723"/>
    <lineage>
        <taxon>Bacteria</taxon>
        <taxon>Pseudomonadati</taxon>
        <taxon>Pseudomonadota</taxon>
        <taxon>Alphaproteobacteria</taxon>
        <taxon>Rhodospirillales</taxon>
        <taxon>Rhodovibrionaceae</taxon>
        <taxon>Fodinicurvata</taxon>
    </lineage>
</organism>
<dbReference type="InterPro" id="IPR013264">
    <property type="entry name" value="DNAG_N"/>
</dbReference>
<keyword evidence="8 12" id="KW-0862">Zinc</keyword>
<comment type="domain">
    <text evidence="12">Contains an N-terminal zinc-binding domain, a central core domain that contains the primase activity, and a C-terminal DnaB-binding domain.</text>
</comment>
<dbReference type="Gene3D" id="3.40.1360.10">
    <property type="match status" value="1"/>
</dbReference>
<evidence type="ECO:0000313" key="15">
    <source>
        <dbReference type="EMBL" id="MFC4352301.1"/>
    </source>
</evidence>
<dbReference type="Gene3D" id="3.90.980.10">
    <property type="entry name" value="DNA primase, catalytic core, N-terminal domain"/>
    <property type="match status" value="1"/>
</dbReference>
<dbReference type="InterPro" id="IPR034151">
    <property type="entry name" value="TOPRIM_DnaG_bac"/>
</dbReference>
<keyword evidence="4 12" id="KW-0548">Nucleotidyltransferase</keyword>
<dbReference type="SMART" id="SM00400">
    <property type="entry name" value="ZnF_CHCC"/>
    <property type="match status" value="1"/>
</dbReference>
<sequence length="646" mass="71353">MAFDTDFLERLRDNLPVSEVVGRRVRLTRRGREHTGLCPFHNEKTPSFTVNDDKQFYHCFGCGAHGDVIRFVMETEGLEFREAIEKLAPLCGLEVPRTGPESQAREKRRAGLQDALEEACRWFAERLAAPEGAAARAYLKGRGLEDVTLQRFRLGFAPDQRGALRQALNARGIDDHLLIAAGLLKQPDDGSAPRDYFFNRIIFPITDRRGRVIAFGGRAMAADAKAKYLNSPDTELFHKGQVLYNLHQARQAARDGEDLAVAEGYMDVIAMAQAGFPAAVAPLGTALTEAQLGELWKMAPEPVICLDGDEAGQRAAHRVSERALPMLKPGHSLRFVTLPPGEDPDSLLKTGGAAALKALLDQAKPLAEMLWAMQLAGRRLDTPERRAALRHDALKQTEAIQDQAVRAAYRRDVFERLDQLFGRGQAKGFAAGRSGAKWGRATPGWQRGGWQKGGWQDRGQPVARSRPLPPPQTALRRRPAQVLLALALAYPEAARARAEELAMAELGAEDLDGLRRALLDLLAEPADLDSSQVKCHLRDQGFSGLLEGLSEASVVLHEPFLTEDASSVEAQRRMEYWLRRTQESVRGAQVSEEIRKRAEDTLAESGVGEGKTEGHLERMRADISAAEDSTAHPRVINRFEKKDSDD</sequence>
<keyword evidence="11 12" id="KW-0804">Transcription</keyword>
<feature type="region of interest" description="Disordered" evidence="13">
    <location>
        <begin position="622"/>
        <end position="646"/>
    </location>
</feature>
<feature type="zinc finger region" description="CHC2-type" evidence="12">
    <location>
        <begin position="38"/>
        <end position="62"/>
    </location>
</feature>
<evidence type="ECO:0000256" key="11">
    <source>
        <dbReference type="ARBA" id="ARBA00023163"/>
    </source>
</evidence>
<evidence type="ECO:0000256" key="2">
    <source>
        <dbReference type="ARBA" id="ARBA00022515"/>
    </source>
</evidence>
<dbReference type="PANTHER" id="PTHR30313">
    <property type="entry name" value="DNA PRIMASE"/>
    <property type="match status" value="1"/>
</dbReference>
<evidence type="ECO:0000256" key="13">
    <source>
        <dbReference type="SAM" id="MobiDB-lite"/>
    </source>
</evidence>
<comment type="function">
    <text evidence="12">RNA polymerase that catalyzes the synthesis of short RNA molecules used as primers for DNA polymerase during DNA replication.</text>
</comment>